<evidence type="ECO:0000256" key="1">
    <source>
        <dbReference type="SAM" id="Coils"/>
    </source>
</evidence>
<evidence type="ECO:0000313" key="4">
    <source>
        <dbReference type="Proteomes" id="UP000054466"/>
    </source>
</evidence>
<dbReference type="GeneID" id="27351921"/>
<accession>A0A0D2AAQ1</accession>
<name>A0A0D2AAQ1_9EURO</name>
<dbReference type="EMBL" id="KN847131">
    <property type="protein sequence ID" value="KIW21852.1"/>
    <property type="molecule type" value="Genomic_DNA"/>
</dbReference>
<protein>
    <submittedName>
        <fullName evidence="3">Uncharacterized protein</fullName>
    </submittedName>
</protein>
<dbReference type="RefSeq" id="XP_016242068.1">
    <property type="nucleotide sequence ID" value="XM_016400286.1"/>
</dbReference>
<dbReference type="Proteomes" id="UP000054466">
    <property type="component" value="Unassembled WGS sequence"/>
</dbReference>
<dbReference type="VEuPathDB" id="FungiDB:PV07_12727"/>
<feature type="region of interest" description="Disordered" evidence="2">
    <location>
        <begin position="182"/>
        <end position="202"/>
    </location>
</feature>
<sequence length="202" mass="22667">MYDLDIPTPPDRPATASLFALKFSKELEDLRKIFGPLNTNQLEEKDITKVLRIGNSLQFLQIDLFPPAGLHDLVYLIVGKLPKLRRATEIDCGVLAALCLAGRVSQWLTTIRRFSHVTFGILCEFAAQFWDYSKMSNWTAAIYEAEVNEFLRTRLQAAEAELNTLQSAVEYLRATDQLLNPATGPEVADGQNLPATAVDLRR</sequence>
<evidence type="ECO:0000256" key="2">
    <source>
        <dbReference type="SAM" id="MobiDB-lite"/>
    </source>
</evidence>
<keyword evidence="1" id="KW-0175">Coiled coil</keyword>
<proteinExistence type="predicted"/>
<keyword evidence="4" id="KW-1185">Reference proteome</keyword>
<organism evidence="3 4">
    <name type="scientific">Cladophialophora immunda</name>
    <dbReference type="NCBI Taxonomy" id="569365"/>
    <lineage>
        <taxon>Eukaryota</taxon>
        <taxon>Fungi</taxon>
        <taxon>Dikarya</taxon>
        <taxon>Ascomycota</taxon>
        <taxon>Pezizomycotina</taxon>
        <taxon>Eurotiomycetes</taxon>
        <taxon>Chaetothyriomycetidae</taxon>
        <taxon>Chaetothyriales</taxon>
        <taxon>Herpotrichiellaceae</taxon>
        <taxon>Cladophialophora</taxon>
    </lineage>
</organism>
<gene>
    <name evidence="3" type="ORF">PV07_12727</name>
</gene>
<dbReference type="AlphaFoldDB" id="A0A0D2AAQ1"/>
<feature type="coiled-coil region" evidence="1">
    <location>
        <begin position="148"/>
        <end position="175"/>
    </location>
</feature>
<evidence type="ECO:0000313" key="3">
    <source>
        <dbReference type="EMBL" id="KIW21852.1"/>
    </source>
</evidence>
<reference evidence="3 4" key="1">
    <citation type="submission" date="2015-01" db="EMBL/GenBank/DDBJ databases">
        <title>The Genome Sequence of Cladophialophora immunda CBS83496.</title>
        <authorList>
            <consortium name="The Broad Institute Genomics Platform"/>
            <person name="Cuomo C."/>
            <person name="de Hoog S."/>
            <person name="Gorbushina A."/>
            <person name="Stielow B."/>
            <person name="Teixiera M."/>
            <person name="Abouelleil A."/>
            <person name="Chapman S.B."/>
            <person name="Priest M."/>
            <person name="Young S.K."/>
            <person name="Wortman J."/>
            <person name="Nusbaum C."/>
            <person name="Birren B."/>
        </authorList>
    </citation>
    <scope>NUCLEOTIDE SEQUENCE [LARGE SCALE GENOMIC DNA]</scope>
    <source>
        <strain evidence="3 4">CBS 83496</strain>
    </source>
</reference>
<dbReference type="HOGENOM" id="CLU_1354472_0_0_1"/>